<dbReference type="EMBL" id="JACEEZ010023790">
    <property type="protein sequence ID" value="KAG0710886.1"/>
    <property type="molecule type" value="Genomic_DNA"/>
</dbReference>
<sequence length="177" mass="19127">MPVYVCVFMPVYVCMCPCLYVIYACVIHLWSCPRELVGDIYAPVCVYASVLMPVYALQVLGSTCQQFRARLLPVPRLLPSAFSKAGASVKEAGAKIKETVQKNHQQGVTAVYLHTCHHVASLETGCTLHVTTTVPPLQPPWDLASPTFAPSLPRPPCSRAILSSTVTVPGLVATPGF</sequence>
<dbReference type="AlphaFoldDB" id="A0A8J4XNB2"/>
<comment type="caution">
    <text evidence="2">The sequence shown here is derived from an EMBL/GenBank/DDBJ whole genome shotgun (WGS) entry which is preliminary data.</text>
</comment>
<keyword evidence="1" id="KW-0472">Membrane</keyword>
<feature type="transmembrane region" description="Helical" evidence="1">
    <location>
        <begin position="41"/>
        <end position="60"/>
    </location>
</feature>
<accession>A0A8J4XNB2</accession>
<evidence type="ECO:0000313" key="3">
    <source>
        <dbReference type="Proteomes" id="UP000770661"/>
    </source>
</evidence>
<keyword evidence="1" id="KW-0812">Transmembrane</keyword>
<evidence type="ECO:0000313" key="2">
    <source>
        <dbReference type="EMBL" id="KAG0710886.1"/>
    </source>
</evidence>
<name>A0A8J4XNB2_CHIOP</name>
<reference evidence="2" key="1">
    <citation type="submission" date="2020-07" db="EMBL/GenBank/DDBJ databases">
        <title>The High-quality genome of the commercially important snow crab, Chionoecetes opilio.</title>
        <authorList>
            <person name="Jeong J.-H."/>
            <person name="Ryu S."/>
        </authorList>
    </citation>
    <scope>NUCLEOTIDE SEQUENCE</scope>
    <source>
        <strain evidence="2">MADBK_172401_WGS</strain>
        <tissue evidence="2">Digestive gland</tissue>
    </source>
</reference>
<protein>
    <submittedName>
        <fullName evidence="2">Uncharacterized protein</fullName>
    </submittedName>
</protein>
<organism evidence="2 3">
    <name type="scientific">Chionoecetes opilio</name>
    <name type="common">Atlantic snow crab</name>
    <name type="synonym">Cancer opilio</name>
    <dbReference type="NCBI Taxonomy" id="41210"/>
    <lineage>
        <taxon>Eukaryota</taxon>
        <taxon>Metazoa</taxon>
        <taxon>Ecdysozoa</taxon>
        <taxon>Arthropoda</taxon>
        <taxon>Crustacea</taxon>
        <taxon>Multicrustacea</taxon>
        <taxon>Malacostraca</taxon>
        <taxon>Eumalacostraca</taxon>
        <taxon>Eucarida</taxon>
        <taxon>Decapoda</taxon>
        <taxon>Pleocyemata</taxon>
        <taxon>Brachyura</taxon>
        <taxon>Eubrachyura</taxon>
        <taxon>Majoidea</taxon>
        <taxon>Majidae</taxon>
        <taxon>Chionoecetes</taxon>
    </lineage>
</organism>
<proteinExistence type="predicted"/>
<keyword evidence="1" id="KW-1133">Transmembrane helix</keyword>
<feature type="transmembrane region" description="Helical" evidence="1">
    <location>
        <begin position="7"/>
        <end position="29"/>
    </location>
</feature>
<evidence type="ECO:0000256" key="1">
    <source>
        <dbReference type="SAM" id="Phobius"/>
    </source>
</evidence>
<gene>
    <name evidence="2" type="ORF">GWK47_021864</name>
</gene>
<dbReference type="Proteomes" id="UP000770661">
    <property type="component" value="Unassembled WGS sequence"/>
</dbReference>
<keyword evidence="3" id="KW-1185">Reference proteome</keyword>